<feature type="transmembrane region" description="Helical" evidence="1">
    <location>
        <begin position="148"/>
        <end position="168"/>
    </location>
</feature>
<accession>A0A3P7JUG9</accession>
<organism evidence="2 3">
    <name type="scientific">Litomosoides sigmodontis</name>
    <name type="common">Filarial nematode worm</name>
    <dbReference type="NCBI Taxonomy" id="42156"/>
    <lineage>
        <taxon>Eukaryota</taxon>
        <taxon>Metazoa</taxon>
        <taxon>Ecdysozoa</taxon>
        <taxon>Nematoda</taxon>
        <taxon>Chromadorea</taxon>
        <taxon>Rhabditida</taxon>
        <taxon>Spirurina</taxon>
        <taxon>Spiruromorpha</taxon>
        <taxon>Filarioidea</taxon>
        <taxon>Onchocercidae</taxon>
        <taxon>Litomosoides</taxon>
    </lineage>
</organism>
<keyword evidence="3" id="KW-1185">Reference proteome</keyword>
<proteinExistence type="predicted"/>
<evidence type="ECO:0000313" key="2">
    <source>
        <dbReference type="EMBL" id="VDM92299.1"/>
    </source>
</evidence>
<feature type="transmembrane region" description="Helical" evidence="1">
    <location>
        <begin position="41"/>
        <end position="59"/>
    </location>
</feature>
<keyword evidence="1" id="KW-0472">Membrane</keyword>
<keyword evidence="1" id="KW-1133">Transmembrane helix</keyword>
<dbReference type="Proteomes" id="UP000277928">
    <property type="component" value="Unassembled WGS sequence"/>
</dbReference>
<reference evidence="2 3" key="1">
    <citation type="submission" date="2018-08" db="EMBL/GenBank/DDBJ databases">
        <authorList>
            <person name="Laetsch R D."/>
            <person name="Stevens L."/>
            <person name="Kumar S."/>
            <person name="Blaxter L. M."/>
        </authorList>
    </citation>
    <scope>NUCLEOTIDE SEQUENCE [LARGE SCALE GENOMIC DNA]</scope>
</reference>
<keyword evidence="1" id="KW-0812">Transmembrane</keyword>
<feature type="transmembrane region" description="Helical" evidence="1">
    <location>
        <begin position="15"/>
        <end position="34"/>
    </location>
</feature>
<protein>
    <submittedName>
        <fullName evidence="2">Uncharacterized protein</fullName>
    </submittedName>
</protein>
<feature type="transmembrane region" description="Helical" evidence="1">
    <location>
        <begin position="117"/>
        <end position="136"/>
    </location>
</feature>
<evidence type="ECO:0000256" key="1">
    <source>
        <dbReference type="SAM" id="Phobius"/>
    </source>
</evidence>
<sequence length="211" mass="23927">MINTVIIADRCLDGGYLYSLIVQFFLLLIPMLYLSKRYYTAVLAVTVSTFVASIIYIFYEISTTELSPTLMLTANAMSSEIYKAYADLLYIKPWARAPAFLIGKLLQFLEWRIFSPFARNIFVVFLISEPVSLYLFSSLHRPLHATVWSLVNIAIGTIILSNFVAFLLDILITMPVQNVIFEMLSGKKFDTLIHIGGVHSSLISGTEKYDR</sequence>
<gene>
    <name evidence="2" type="ORF">NLS_LOCUS9728</name>
</gene>
<dbReference type="EMBL" id="UYRX01001871">
    <property type="protein sequence ID" value="VDM92299.1"/>
    <property type="molecule type" value="Genomic_DNA"/>
</dbReference>
<evidence type="ECO:0000313" key="3">
    <source>
        <dbReference type="Proteomes" id="UP000277928"/>
    </source>
</evidence>
<name>A0A3P7JUG9_LITSI</name>
<dbReference type="AlphaFoldDB" id="A0A3P7JUG9"/>
<dbReference type="OrthoDB" id="207378at2759"/>